<keyword evidence="1" id="KW-0808">Transferase</keyword>
<dbReference type="GO" id="GO:0046872">
    <property type="term" value="F:metal ion binding"/>
    <property type="evidence" value="ECO:0007669"/>
    <property type="project" value="UniProtKB-KW"/>
</dbReference>
<dbReference type="InterPro" id="IPR029035">
    <property type="entry name" value="DHS-like_NAD/FAD-binding_dom"/>
</dbReference>
<proteinExistence type="predicted"/>
<dbReference type="InterPro" id="IPR050134">
    <property type="entry name" value="NAD-dep_sirtuin_deacylases"/>
</dbReference>
<dbReference type="GO" id="GO:0017136">
    <property type="term" value="F:histone deacetylase activity, NAD-dependent"/>
    <property type="evidence" value="ECO:0007669"/>
    <property type="project" value="TreeGrafter"/>
</dbReference>
<dbReference type="GO" id="GO:0005634">
    <property type="term" value="C:nucleus"/>
    <property type="evidence" value="ECO:0007669"/>
    <property type="project" value="TreeGrafter"/>
</dbReference>
<keyword evidence="4" id="KW-0472">Membrane</keyword>
<keyword evidence="2" id="KW-0520">NAD</keyword>
<evidence type="ECO:0000256" key="3">
    <source>
        <dbReference type="PROSITE-ProRule" id="PRU00236"/>
    </source>
</evidence>
<feature type="binding site" evidence="3">
    <location>
        <position position="165"/>
    </location>
    <ligand>
        <name>Zn(2+)</name>
        <dbReference type="ChEBI" id="CHEBI:29105"/>
    </ligand>
</feature>
<dbReference type="AlphaFoldDB" id="A0A1B6FFN1"/>
<dbReference type="EMBL" id="GECZ01020996">
    <property type="protein sequence ID" value="JAS48773.1"/>
    <property type="molecule type" value="Transcribed_RNA"/>
</dbReference>
<dbReference type="GO" id="GO:0070403">
    <property type="term" value="F:NAD+ binding"/>
    <property type="evidence" value="ECO:0007669"/>
    <property type="project" value="InterPro"/>
</dbReference>
<reference evidence="6" key="1">
    <citation type="submission" date="2015-11" db="EMBL/GenBank/DDBJ databases">
        <title>De novo transcriptome assembly of four potential Pierce s Disease insect vectors from Arizona vineyards.</title>
        <authorList>
            <person name="Tassone E.E."/>
        </authorList>
    </citation>
    <scope>NUCLEOTIDE SEQUENCE</scope>
</reference>
<gene>
    <name evidence="6" type="ORF">g.6693</name>
</gene>
<feature type="binding site" evidence="3">
    <location>
        <position position="168"/>
    </location>
    <ligand>
        <name>Zn(2+)</name>
        <dbReference type="ChEBI" id="CHEBI:29105"/>
    </ligand>
</feature>
<keyword evidence="3" id="KW-0862">Zinc</keyword>
<dbReference type="InterPro" id="IPR003000">
    <property type="entry name" value="Sirtuin"/>
</dbReference>
<protein>
    <recommendedName>
        <fullName evidence="5">Deacetylase sirtuin-type domain-containing protein</fullName>
    </recommendedName>
</protein>
<dbReference type="Gene3D" id="3.40.50.1220">
    <property type="entry name" value="TPP-binding domain"/>
    <property type="match status" value="1"/>
</dbReference>
<accession>A0A1B6FFN1</accession>
<dbReference type="Pfam" id="PF02146">
    <property type="entry name" value="SIR2"/>
    <property type="match status" value="1"/>
</dbReference>
<evidence type="ECO:0000259" key="5">
    <source>
        <dbReference type="PROSITE" id="PS50305"/>
    </source>
</evidence>
<evidence type="ECO:0000256" key="4">
    <source>
        <dbReference type="SAM" id="Phobius"/>
    </source>
</evidence>
<organism evidence="6">
    <name type="scientific">Cuerna arida</name>
    <dbReference type="NCBI Taxonomy" id="1464854"/>
    <lineage>
        <taxon>Eukaryota</taxon>
        <taxon>Metazoa</taxon>
        <taxon>Ecdysozoa</taxon>
        <taxon>Arthropoda</taxon>
        <taxon>Hexapoda</taxon>
        <taxon>Insecta</taxon>
        <taxon>Pterygota</taxon>
        <taxon>Neoptera</taxon>
        <taxon>Paraneoptera</taxon>
        <taxon>Hemiptera</taxon>
        <taxon>Auchenorrhyncha</taxon>
        <taxon>Membracoidea</taxon>
        <taxon>Cicadellidae</taxon>
        <taxon>Cicadellinae</taxon>
        <taxon>Proconiini</taxon>
        <taxon>Cuerna</taxon>
    </lineage>
</organism>
<keyword evidence="3" id="KW-0479">Metal-binding</keyword>
<evidence type="ECO:0000313" key="6">
    <source>
        <dbReference type="EMBL" id="JAS48773.1"/>
    </source>
</evidence>
<dbReference type="InterPro" id="IPR026591">
    <property type="entry name" value="Sirtuin_cat_small_dom_sf"/>
</dbReference>
<feature type="binding site" evidence="3">
    <location>
        <position position="206"/>
    </location>
    <ligand>
        <name>Zn(2+)</name>
        <dbReference type="ChEBI" id="CHEBI:29105"/>
    </ligand>
</feature>
<dbReference type="PROSITE" id="PS50305">
    <property type="entry name" value="SIRTUIN"/>
    <property type="match status" value="1"/>
</dbReference>
<dbReference type="InterPro" id="IPR026590">
    <property type="entry name" value="Ssirtuin_cat_dom"/>
</dbReference>
<dbReference type="PANTHER" id="PTHR11085">
    <property type="entry name" value="NAD-DEPENDENT PROTEIN DEACYLASE SIRTUIN-5, MITOCHONDRIAL-RELATED"/>
    <property type="match status" value="1"/>
</dbReference>
<dbReference type="Gene3D" id="3.30.1600.10">
    <property type="entry name" value="SIR2/SIRT2 'Small Domain"/>
    <property type="match status" value="1"/>
</dbReference>
<feature type="transmembrane region" description="Helical" evidence="4">
    <location>
        <begin position="6"/>
        <end position="24"/>
    </location>
</feature>
<keyword evidence="4" id="KW-0812">Transmembrane</keyword>
<feature type="domain" description="Deacetylase sirtuin-type" evidence="5">
    <location>
        <begin position="33"/>
        <end position="303"/>
    </location>
</feature>
<evidence type="ECO:0000256" key="1">
    <source>
        <dbReference type="ARBA" id="ARBA00022679"/>
    </source>
</evidence>
<sequence>MYSINLHIIILFTFSIVNVFLYMVQTTTSTKLYDPPSSDVEKFRSLVKEAKNIIAITGAGISGVPTYSSAWGLWRNFEGSDLDNDYTFDNIPFLVWEFTHYRREVILKSGPNAAQKALADYENYMREEGKGRNMTVITLNTDGLHSLAGSRHVIEMSGSLFKTKCVKCGEIRENWQQPISPSLAGKGSPSAHLDYVQADEEAVPHCSKPGCDGRLRPYVLFTGEDFPKQVVDSAEDALRLADLCLVVGTSSSVRPVSEFGPTLAGRGVPVAEFNVVNTDATMYFPFQFKGNCSITLPQVLNTD</sequence>
<name>A0A1B6FFN1_9HEMI</name>
<evidence type="ECO:0000256" key="2">
    <source>
        <dbReference type="ARBA" id="ARBA00023027"/>
    </source>
</evidence>
<keyword evidence="4" id="KW-1133">Transmembrane helix</keyword>
<feature type="binding site" evidence="3">
    <location>
        <position position="211"/>
    </location>
    <ligand>
        <name>Zn(2+)</name>
        <dbReference type="ChEBI" id="CHEBI:29105"/>
    </ligand>
</feature>
<dbReference type="SUPFAM" id="SSF52467">
    <property type="entry name" value="DHS-like NAD/FAD-binding domain"/>
    <property type="match status" value="1"/>
</dbReference>
<comment type="caution">
    <text evidence="3">Lacks conserved residue(s) required for the propagation of feature annotation.</text>
</comment>
<dbReference type="PANTHER" id="PTHR11085:SF10">
    <property type="entry name" value="NAD-DEPENDENT PROTEIN DEACYLASE SIRTUIN-5, MITOCHONDRIAL-RELATED"/>
    <property type="match status" value="1"/>
</dbReference>